<dbReference type="RefSeq" id="WP_327063155.1">
    <property type="nucleotide sequence ID" value="NZ_JXRP01000009.1"/>
</dbReference>
<name>A0A0C2RGB4_9BACL</name>
<reference evidence="2 3" key="1">
    <citation type="submission" date="2015-01" db="EMBL/GenBank/DDBJ databases">
        <title>Genome sequencing of Jeotgalibacillus soli.</title>
        <authorList>
            <person name="Goh K.M."/>
            <person name="Chan K.-G."/>
            <person name="Yaakop A.S."/>
            <person name="Ee R."/>
            <person name="Gan H.M."/>
            <person name="Chan C.S."/>
        </authorList>
    </citation>
    <scope>NUCLEOTIDE SEQUENCE [LARGE SCALE GENOMIC DNA]</scope>
    <source>
        <strain evidence="2 3">P9</strain>
    </source>
</reference>
<dbReference type="GO" id="GO:0016740">
    <property type="term" value="F:transferase activity"/>
    <property type="evidence" value="ECO:0007669"/>
    <property type="project" value="UniProtKB-KW"/>
</dbReference>
<keyword evidence="3" id="KW-1185">Reference proteome</keyword>
<keyword evidence="2" id="KW-0808">Transferase</keyword>
<dbReference type="SUPFAM" id="SSF52821">
    <property type="entry name" value="Rhodanese/Cell cycle control phosphatase"/>
    <property type="match status" value="1"/>
</dbReference>
<keyword evidence="1" id="KW-1133">Transmembrane helix</keyword>
<dbReference type="Gene3D" id="3.40.250.10">
    <property type="entry name" value="Rhodanese-like domain"/>
    <property type="match status" value="1"/>
</dbReference>
<feature type="transmembrane region" description="Helical" evidence="1">
    <location>
        <begin position="6"/>
        <end position="25"/>
    </location>
</feature>
<evidence type="ECO:0000313" key="3">
    <source>
        <dbReference type="Proteomes" id="UP000031938"/>
    </source>
</evidence>
<proteinExistence type="predicted"/>
<keyword evidence="1" id="KW-0812">Transmembrane</keyword>
<comment type="caution">
    <text evidence="2">The sequence shown here is derived from an EMBL/GenBank/DDBJ whole genome shotgun (WGS) entry which is preliminary data.</text>
</comment>
<sequence length="128" mass="14573">MVVIILYLLIVFIAVLSVLLYKRYYPVKGVPCVKKEQLSKDDNITILDLRDYNETADGSSSDSLNIPYAYLKRFHQEIPHKKIHAIASDKVELNLSLRFLASKGFEVNSFSLTNCLCDKKKGEINYGV</sequence>
<dbReference type="Proteomes" id="UP000031938">
    <property type="component" value="Unassembled WGS sequence"/>
</dbReference>
<dbReference type="STRING" id="889306.KP78_07080"/>
<dbReference type="EMBL" id="JXRP01000009">
    <property type="protein sequence ID" value="KIL49240.1"/>
    <property type="molecule type" value="Genomic_DNA"/>
</dbReference>
<gene>
    <name evidence="2" type="ORF">KP78_07080</name>
</gene>
<dbReference type="PATRIC" id="fig|889306.3.peg.708"/>
<evidence type="ECO:0000256" key="1">
    <source>
        <dbReference type="SAM" id="Phobius"/>
    </source>
</evidence>
<keyword evidence="1" id="KW-0472">Membrane</keyword>
<evidence type="ECO:0000313" key="2">
    <source>
        <dbReference type="EMBL" id="KIL49240.1"/>
    </source>
</evidence>
<protein>
    <submittedName>
        <fullName evidence="2">Sulfurtransferase</fullName>
    </submittedName>
</protein>
<dbReference type="AlphaFoldDB" id="A0A0C2RGB4"/>
<accession>A0A0C2RGB4</accession>
<organism evidence="2 3">
    <name type="scientific">Jeotgalibacillus soli</name>
    <dbReference type="NCBI Taxonomy" id="889306"/>
    <lineage>
        <taxon>Bacteria</taxon>
        <taxon>Bacillati</taxon>
        <taxon>Bacillota</taxon>
        <taxon>Bacilli</taxon>
        <taxon>Bacillales</taxon>
        <taxon>Caryophanaceae</taxon>
        <taxon>Jeotgalibacillus</taxon>
    </lineage>
</organism>
<dbReference type="InterPro" id="IPR036873">
    <property type="entry name" value="Rhodanese-like_dom_sf"/>
</dbReference>